<evidence type="ECO:0000256" key="1">
    <source>
        <dbReference type="SAM" id="MobiDB-lite"/>
    </source>
</evidence>
<evidence type="ECO:0000313" key="3">
    <source>
        <dbReference type="EMBL" id="TQM69232.1"/>
    </source>
</evidence>
<feature type="compositionally biased region" description="Low complexity" evidence="1">
    <location>
        <begin position="12"/>
        <end position="24"/>
    </location>
</feature>
<comment type="caution">
    <text evidence="3">The sequence shown here is derived from an EMBL/GenBank/DDBJ whole genome shotgun (WGS) entry which is preliminary data.</text>
</comment>
<keyword evidence="4" id="KW-1185">Reference proteome</keyword>
<dbReference type="Pfam" id="PF07332">
    <property type="entry name" value="Phage_holin_3_6"/>
    <property type="match status" value="1"/>
</dbReference>
<name>A0A543IF61_9ACTN</name>
<accession>A0A543IF61</accession>
<gene>
    <name evidence="3" type="ORF">FHX41_2920</name>
</gene>
<dbReference type="InterPro" id="IPR009937">
    <property type="entry name" value="Phage_holin_3_6"/>
</dbReference>
<dbReference type="EMBL" id="VFPO01000001">
    <property type="protein sequence ID" value="TQM69232.1"/>
    <property type="molecule type" value="Genomic_DNA"/>
</dbReference>
<organism evidence="3 4">
    <name type="scientific">Actinomadura hallensis</name>
    <dbReference type="NCBI Taxonomy" id="337895"/>
    <lineage>
        <taxon>Bacteria</taxon>
        <taxon>Bacillati</taxon>
        <taxon>Actinomycetota</taxon>
        <taxon>Actinomycetes</taxon>
        <taxon>Streptosporangiales</taxon>
        <taxon>Thermomonosporaceae</taxon>
        <taxon>Actinomadura</taxon>
    </lineage>
</organism>
<sequence length="168" mass="17239">MSIVRPAQDGNTEAAAAGEAGTAGAHRHDPGRAPQFRPDGHEPGTGELIRQATRQVSDLMRAELRLAVAELKAKVRHAGTGAGMFGGAALIALYGLAALITAAIAAIAVALPVWASALIIGGFLMLVAGVLALLGRAQTRRASPAMPEQAVDGAKQTVTELKERAAHR</sequence>
<evidence type="ECO:0000256" key="2">
    <source>
        <dbReference type="SAM" id="Phobius"/>
    </source>
</evidence>
<dbReference type="AlphaFoldDB" id="A0A543IF61"/>
<reference evidence="3 4" key="1">
    <citation type="submission" date="2019-06" db="EMBL/GenBank/DDBJ databases">
        <title>Sequencing the genomes of 1000 actinobacteria strains.</title>
        <authorList>
            <person name="Klenk H.-P."/>
        </authorList>
    </citation>
    <scope>NUCLEOTIDE SEQUENCE [LARGE SCALE GENOMIC DNA]</scope>
    <source>
        <strain evidence="3 4">DSM 45043</strain>
    </source>
</reference>
<dbReference type="OrthoDB" id="3403110at2"/>
<keyword evidence="2" id="KW-0472">Membrane</keyword>
<dbReference type="Proteomes" id="UP000316706">
    <property type="component" value="Unassembled WGS sequence"/>
</dbReference>
<keyword evidence="2" id="KW-1133">Transmembrane helix</keyword>
<keyword evidence="2" id="KW-0812">Transmembrane</keyword>
<feature type="transmembrane region" description="Helical" evidence="2">
    <location>
        <begin position="113"/>
        <end position="134"/>
    </location>
</feature>
<feature type="region of interest" description="Disordered" evidence="1">
    <location>
        <begin position="1"/>
        <end position="46"/>
    </location>
</feature>
<feature type="transmembrane region" description="Helical" evidence="2">
    <location>
        <begin position="82"/>
        <end position="107"/>
    </location>
</feature>
<dbReference type="RefSeq" id="WP_141969224.1">
    <property type="nucleotide sequence ID" value="NZ_VFPO01000001.1"/>
</dbReference>
<proteinExistence type="predicted"/>
<evidence type="ECO:0000313" key="4">
    <source>
        <dbReference type="Proteomes" id="UP000316706"/>
    </source>
</evidence>
<protein>
    <submittedName>
        <fullName evidence="3">Putative superfamily III holin-X</fullName>
    </submittedName>
</protein>